<dbReference type="AlphaFoldDB" id="A0A1K1MUV2"/>
<evidence type="ECO:0000313" key="1">
    <source>
        <dbReference type="EMBL" id="SFW26972.1"/>
    </source>
</evidence>
<organism evidence="1 2">
    <name type="scientific">Chitinophaga sancti</name>
    <dbReference type="NCBI Taxonomy" id="1004"/>
    <lineage>
        <taxon>Bacteria</taxon>
        <taxon>Pseudomonadati</taxon>
        <taxon>Bacteroidota</taxon>
        <taxon>Chitinophagia</taxon>
        <taxon>Chitinophagales</taxon>
        <taxon>Chitinophagaceae</taxon>
        <taxon>Chitinophaga</taxon>
    </lineage>
</organism>
<reference evidence="1 2" key="1">
    <citation type="submission" date="2016-11" db="EMBL/GenBank/DDBJ databases">
        <authorList>
            <person name="Jaros S."/>
            <person name="Januszkiewicz K."/>
            <person name="Wedrychowicz H."/>
        </authorList>
    </citation>
    <scope>NUCLEOTIDE SEQUENCE [LARGE SCALE GENOMIC DNA]</scope>
    <source>
        <strain evidence="1 2">DSM 784</strain>
    </source>
</reference>
<evidence type="ECO:0000313" key="2">
    <source>
        <dbReference type="Proteomes" id="UP000183788"/>
    </source>
</evidence>
<sequence length="45" mass="5630">MQEKIYPEQISNIQTYTSFLFNDFFFYPHTQRTSRLHSRNIINRF</sequence>
<name>A0A1K1MUV2_9BACT</name>
<accession>A0A1K1MUV2</accession>
<proteinExistence type="predicted"/>
<gene>
    <name evidence="1" type="ORF">SAMN05661012_00917</name>
</gene>
<dbReference type="Proteomes" id="UP000183788">
    <property type="component" value="Unassembled WGS sequence"/>
</dbReference>
<dbReference type="EMBL" id="FPIZ01000002">
    <property type="protein sequence ID" value="SFW26972.1"/>
    <property type="molecule type" value="Genomic_DNA"/>
</dbReference>
<protein>
    <submittedName>
        <fullName evidence="1">Uncharacterized protein</fullName>
    </submittedName>
</protein>